<evidence type="ECO:0000256" key="1">
    <source>
        <dbReference type="SAM" id="MobiDB-lite"/>
    </source>
</evidence>
<dbReference type="Gramene" id="RZC57454">
    <property type="protein sequence ID" value="RZC57454"/>
    <property type="gene ID" value="C5167_004753"/>
</dbReference>
<proteinExistence type="predicted"/>
<dbReference type="AlphaFoldDB" id="A0A4Y7J8I7"/>
<reference evidence="2 3" key="1">
    <citation type="journal article" date="2018" name="Science">
        <title>The opium poppy genome and morphinan production.</title>
        <authorList>
            <person name="Guo L."/>
            <person name="Winzer T."/>
            <person name="Yang X."/>
            <person name="Li Y."/>
            <person name="Ning Z."/>
            <person name="He Z."/>
            <person name="Teodor R."/>
            <person name="Lu Y."/>
            <person name="Bowser T.A."/>
            <person name="Graham I.A."/>
            <person name="Ye K."/>
        </authorList>
    </citation>
    <scope>NUCLEOTIDE SEQUENCE [LARGE SCALE GENOMIC DNA]</scope>
    <source>
        <strain evidence="3">cv. HN1</strain>
        <tissue evidence="2">Leaves</tissue>
    </source>
</reference>
<name>A0A4Y7J8I7_PAPSO</name>
<organism evidence="2 3">
    <name type="scientific">Papaver somniferum</name>
    <name type="common">Opium poppy</name>
    <dbReference type="NCBI Taxonomy" id="3469"/>
    <lineage>
        <taxon>Eukaryota</taxon>
        <taxon>Viridiplantae</taxon>
        <taxon>Streptophyta</taxon>
        <taxon>Embryophyta</taxon>
        <taxon>Tracheophyta</taxon>
        <taxon>Spermatophyta</taxon>
        <taxon>Magnoliopsida</taxon>
        <taxon>Ranunculales</taxon>
        <taxon>Papaveraceae</taxon>
        <taxon>Papaveroideae</taxon>
        <taxon>Papaver</taxon>
    </lineage>
</organism>
<keyword evidence="3" id="KW-1185">Reference proteome</keyword>
<evidence type="ECO:0000313" key="3">
    <source>
        <dbReference type="Proteomes" id="UP000316621"/>
    </source>
</evidence>
<feature type="compositionally biased region" description="Basic and acidic residues" evidence="1">
    <location>
        <begin position="91"/>
        <end position="100"/>
    </location>
</feature>
<dbReference type="EMBL" id="CM010718">
    <property type="protein sequence ID" value="RZC57454.1"/>
    <property type="molecule type" value="Genomic_DNA"/>
</dbReference>
<feature type="region of interest" description="Disordered" evidence="1">
    <location>
        <begin position="91"/>
        <end position="114"/>
    </location>
</feature>
<feature type="region of interest" description="Disordered" evidence="1">
    <location>
        <begin position="1"/>
        <end position="29"/>
    </location>
</feature>
<protein>
    <submittedName>
        <fullName evidence="2">Uncharacterized protein</fullName>
    </submittedName>
</protein>
<accession>A0A4Y7J8I7</accession>
<dbReference type="Proteomes" id="UP000316621">
    <property type="component" value="Chromosome 4"/>
</dbReference>
<sequence length="114" mass="12930">MDALMGKELQEQSPPVRNDLLTQQGIKGPINNSCKDKMLRVVVIYVNGNLSWNKLAESVSQKLGRNKFIKLNVARKNQTTFTPNNDKEWMVTWEQKDPKPKGPGSSDEEDDSQI</sequence>
<feature type="compositionally biased region" description="Polar residues" evidence="1">
    <location>
        <begin position="11"/>
        <end position="29"/>
    </location>
</feature>
<gene>
    <name evidence="2" type="ORF">C5167_004753</name>
</gene>
<evidence type="ECO:0000313" key="2">
    <source>
        <dbReference type="EMBL" id="RZC57454.1"/>
    </source>
</evidence>
<dbReference type="OrthoDB" id="10451502at2759"/>